<dbReference type="Gene3D" id="3.20.20.30">
    <property type="entry name" value="Luciferase-like domain"/>
    <property type="match status" value="1"/>
</dbReference>
<feature type="domain" description="Luciferase-like" evidence="5">
    <location>
        <begin position="8"/>
        <end position="293"/>
    </location>
</feature>
<comment type="catalytic activity">
    <reaction evidence="4">
        <text>5-methyl-5,6,7,8-tetrahydromethanopterin + oxidized coenzyme F420-(gamma-L-Glu)(n) + H(+) = 5,10-methylenetetrahydromethanopterin + reduced coenzyme F420-(gamma-L-Glu)(n)</text>
        <dbReference type="Rhea" id="RHEA:21144"/>
        <dbReference type="Rhea" id="RHEA-COMP:12939"/>
        <dbReference type="Rhea" id="RHEA-COMP:14378"/>
        <dbReference type="ChEBI" id="CHEBI:15378"/>
        <dbReference type="ChEBI" id="CHEBI:57818"/>
        <dbReference type="ChEBI" id="CHEBI:58116"/>
        <dbReference type="ChEBI" id="CHEBI:133980"/>
        <dbReference type="ChEBI" id="CHEBI:139511"/>
        <dbReference type="EC" id="1.5.98.2"/>
    </reaction>
</comment>
<dbReference type="PANTHER" id="PTHR43244:SF1">
    <property type="entry name" value="5,10-METHYLENETETRAHYDROMETHANOPTERIN REDUCTASE"/>
    <property type="match status" value="1"/>
</dbReference>
<proteinExistence type="inferred from homology"/>
<evidence type="ECO:0000256" key="4">
    <source>
        <dbReference type="HAMAP-Rule" id="MF_01091"/>
    </source>
</evidence>
<keyword evidence="3 4" id="KW-0560">Oxidoreductase</keyword>
<reference evidence="6 7" key="1">
    <citation type="journal article" date="2019" name="Int. J. Syst. Evol. Microbiol.">
        <title>The Global Catalogue of Microorganisms (GCM) 10K type strain sequencing project: providing services to taxonomists for standard genome sequencing and annotation.</title>
        <authorList>
            <consortium name="The Broad Institute Genomics Platform"/>
            <consortium name="The Broad Institute Genome Sequencing Center for Infectious Disease"/>
            <person name="Wu L."/>
            <person name="Ma J."/>
        </authorList>
    </citation>
    <scope>NUCLEOTIDE SEQUENCE [LARGE SCALE GENOMIC DNA]</scope>
    <source>
        <strain evidence="6 7">RDMS1</strain>
    </source>
</reference>
<dbReference type="HAMAP" id="MF_01091">
    <property type="entry name" value="F420_mer"/>
    <property type="match status" value="1"/>
</dbReference>
<dbReference type="Pfam" id="PF00296">
    <property type="entry name" value="Bac_luciferase"/>
    <property type="match status" value="1"/>
</dbReference>
<comment type="function">
    <text evidence="4">Catalyzes the oxidation of methyl-H(4)MPT to methylene-H(4)MPT.</text>
</comment>
<evidence type="ECO:0000256" key="3">
    <source>
        <dbReference type="ARBA" id="ARBA00023002"/>
    </source>
</evidence>
<comment type="subcellular location">
    <subcellularLocation>
        <location evidence="4">Cytoplasm</location>
    </subcellularLocation>
</comment>
<keyword evidence="7" id="KW-1185">Reference proteome</keyword>
<name>A0ABD5YQ54_9EURY</name>
<dbReference type="InterPro" id="IPR011251">
    <property type="entry name" value="Luciferase-like_dom"/>
</dbReference>
<dbReference type="InterPro" id="IPR036661">
    <property type="entry name" value="Luciferase-like_sf"/>
</dbReference>
<keyword evidence="1 4" id="KW-0963">Cytoplasm</keyword>
<accession>A0ABD5YQ54</accession>
<dbReference type="NCBIfam" id="NF002619">
    <property type="entry name" value="PRK02271.1"/>
    <property type="match status" value="1"/>
</dbReference>
<comment type="caution">
    <text evidence="6">The sequence shown here is derived from an EMBL/GenBank/DDBJ whole genome shotgun (WGS) entry which is preliminary data.</text>
</comment>
<evidence type="ECO:0000259" key="5">
    <source>
        <dbReference type="Pfam" id="PF00296"/>
    </source>
</evidence>
<evidence type="ECO:0000256" key="2">
    <source>
        <dbReference type="ARBA" id="ARBA00022563"/>
    </source>
</evidence>
<organism evidence="6 7">
    <name type="scientific">Halocatena marina</name>
    <dbReference type="NCBI Taxonomy" id="2934937"/>
    <lineage>
        <taxon>Archaea</taxon>
        <taxon>Methanobacteriati</taxon>
        <taxon>Methanobacteriota</taxon>
        <taxon>Stenosarchaea group</taxon>
        <taxon>Halobacteria</taxon>
        <taxon>Halobacteriales</taxon>
        <taxon>Natronomonadaceae</taxon>
        <taxon>Halocatena</taxon>
    </lineage>
</organism>
<keyword evidence="2 4" id="KW-0554">One-carbon metabolism</keyword>
<dbReference type="GO" id="GO:0018537">
    <property type="term" value="F:coenzyme F420-dependent N5,N10-methenyltetrahydromethanopterin reductase activity"/>
    <property type="evidence" value="ECO:0007669"/>
    <property type="project" value="UniProtKB-UniRule"/>
</dbReference>
<dbReference type="GO" id="GO:0006730">
    <property type="term" value="P:one-carbon metabolic process"/>
    <property type="evidence" value="ECO:0007669"/>
    <property type="project" value="UniProtKB-UniRule"/>
</dbReference>
<dbReference type="EMBL" id="JBHTAX010000001">
    <property type="protein sequence ID" value="MFC7191478.1"/>
    <property type="molecule type" value="Genomic_DNA"/>
</dbReference>
<protein>
    <recommendedName>
        <fullName evidence="4">5,10-methylenetetrahydromethanopterin reductase</fullName>
        <ecNumber evidence="4">1.5.98.2</ecNumber>
    </recommendedName>
    <alternativeName>
        <fullName evidence="4">Coenzyme F420-dependent N(5),N(10)-methylenetetrahydromethanopterin reductase</fullName>
    </alternativeName>
    <alternativeName>
        <fullName evidence="4">Methylene-H(4)MPT reductase</fullName>
    </alternativeName>
</protein>
<dbReference type="EC" id="1.5.98.2" evidence="4"/>
<dbReference type="AlphaFoldDB" id="A0ABD5YQ54"/>
<dbReference type="PANTHER" id="PTHR43244">
    <property type="match status" value="1"/>
</dbReference>
<dbReference type="GO" id="GO:0005737">
    <property type="term" value="C:cytoplasm"/>
    <property type="evidence" value="ECO:0007669"/>
    <property type="project" value="UniProtKB-SubCell"/>
</dbReference>
<dbReference type="RefSeq" id="WP_390206198.1">
    <property type="nucleotide sequence ID" value="NZ_JBHSZC010000001.1"/>
</dbReference>
<evidence type="ECO:0000313" key="7">
    <source>
        <dbReference type="Proteomes" id="UP001596417"/>
    </source>
</evidence>
<evidence type="ECO:0000313" key="6">
    <source>
        <dbReference type="EMBL" id="MFC7191478.1"/>
    </source>
</evidence>
<dbReference type="Proteomes" id="UP001596417">
    <property type="component" value="Unassembled WGS sequence"/>
</dbReference>
<dbReference type="InterPro" id="IPR050564">
    <property type="entry name" value="F420-G6PD/mer"/>
</dbReference>
<dbReference type="SUPFAM" id="SSF51679">
    <property type="entry name" value="Bacterial luciferase-like"/>
    <property type="match status" value="1"/>
</dbReference>
<evidence type="ECO:0000256" key="1">
    <source>
        <dbReference type="ARBA" id="ARBA00022490"/>
    </source>
</evidence>
<sequence>MKGIELTPEHPVDRAVELGVAAERAGFDTLFTSCHYNNRDPFVVLSQLARETTKIRLGPGVINPYEIHPVRLASTMATLSEASGGRTIYGIGPGDPSTLQNLGLADQRGLRSVLEAFTTARQLWSGERIDHDGSFQATNAGLNYDAAASPVYVGGEGPHMCRMSAKHADGLLFNGSHPDSIAWAREQVDHGLKERDTEERGPFDLVAYASVSIADDASAAREAARPPVAFITAGAAEPVLDRHAIDRERAETIGEAISAGEFSKAFGTVTDEMIDAFSITGTPETVEQRMRAVLEYADSVVVSAPIGPNIDTAIEQQQARSIEHTVSGLSYRPRP</sequence>
<comment type="similarity">
    <text evidence="4">Belongs to the mer family.</text>
</comment>
<gene>
    <name evidence="4" type="primary">mer</name>
    <name evidence="6" type="ORF">ACFQL7_17840</name>
</gene>
<dbReference type="InterPro" id="IPR019946">
    <property type="entry name" value="MeH4methanopterin_reductase"/>
</dbReference>